<dbReference type="EMBL" id="MIPY01000008">
    <property type="protein sequence ID" value="OES33293.1"/>
    <property type="molecule type" value="Genomic_DNA"/>
</dbReference>
<dbReference type="Gene3D" id="2.20.200.10">
    <property type="entry name" value="Outer membrane efflux proteins (OEP)"/>
    <property type="match status" value="1"/>
</dbReference>
<evidence type="ECO:0000313" key="4">
    <source>
        <dbReference type="EMBL" id="OES33293.1"/>
    </source>
</evidence>
<dbReference type="GO" id="GO:0015562">
    <property type="term" value="F:efflux transmembrane transporter activity"/>
    <property type="evidence" value="ECO:0007669"/>
    <property type="project" value="InterPro"/>
</dbReference>
<keyword evidence="2" id="KW-0449">Lipoprotein</keyword>
<evidence type="ECO:0000313" key="5">
    <source>
        <dbReference type="Proteomes" id="UP000095392"/>
    </source>
</evidence>
<dbReference type="PROSITE" id="PS51257">
    <property type="entry name" value="PROKAR_LIPOPROTEIN"/>
    <property type="match status" value="1"/>
</dbReference>
<comment type="caution">
    <text evidence="4">The sequence shown here is derived from an EMBL/GenBank/DDBJ whole genome shotgun (WGS) entry which is preliminary data.</text>
</comment>
<evidence type="ECO:0000256" key="1">
    <source>
        <dbReference type="ARBA" id="ARBA00007613"/>
    </source>
</evidence>
<dbReference type="NCBIfam" id="TIGR01845">
    <property type="entry name" value="outer_NodT"/>
    <property type="match status" value="1"/>
</dbReference>
<dbReference type="PANTHER" id="PTHR30203">
    <property type="entry name" value="OUTER MEMBRANE CATION EFFLUX PROTEIN"/>
    <property type="match status" value="1"/>
</dbReference>
<keyword evidence="2" id="KW-0472">Membrane</keyword>
<comment type="subcellular location">
    <subcellularLocation>
        <location evidence="2">Cell outer membrane</location>
        <topology evidence="2">Lipid-anchor</topology>
    </subcellularLocation>
</comment>
<dbReference type="RefSeq" id="WP_069943702.1">
    <property type="nucleotide sequence ID" value="NZ_MIPW01000006.1"/>
</dbReference>
<evidence type="ECO:0000256" key="2">
    <source>
        <dbReference type="RuleBase" id="RU362097"/>
    </source>
</evidence>
<keyword evidence="5" id="KW-1185">Reference proteome</keyword>
<sequence length="480" mass="51699">MGKIKLTVNSITLCILLSACTSTDDRALSESASSSTGNNVVWQSQAQQQESTQTLLLNSDTTLTDVIDIKELPHLAGYIDEALSSNASLQQSLITLRKAQVAIDSAKADRNLNVDASFSASKSETTNSNASTSSSTSSNSISPSYSASMNVSWELDLWQKISDGISAANLDAASARASYQSARDSLVANVVRSYIDVLTQQQLLNIEQSRLTVLENNEAVILKRYSTGLGSLDDLDTARTSSANTRATIAQYENALLTAKRTLAVLLGRQNQSLNELNTQVSFPDVLLPLTTLPKQDLARRPDLQAAFYALKATEFEVGVAYKALLPSISLSASLSDNASTPSQALFTNPLWSLLGQMTAPLFQGGALRAQVEDAKLTSANAWWQYRETLLTAVQETQNALDSETALSARISHTNVAIANAERSVSTIEGQYRQGLADILDLLSVYDTRFNLQAQAVELHAQKLQNRIDLGLALGLGVSQ</sequence>
<dbReference type="Gene3D" id="1.20.1600.10">
    <property type="entry name" value="Outer membrane efflux proteins (OEP)"/>
    <property type="match status" value="1"/>
</dbReference>
<protein>
    <submittedName>
        <fullName evidence="4">Efflux transporter, outer membrane factor (OMF) lipo, NodT family protein</fullName>
    </submittedName>
</protein>
<comment type="similarity">
    <text evidence="1 2">Belongs to the outer membrane factor (OMF) (TC 1.B.17) family.</text>
</comment>
<gene>
    <name evidence="4" type="ORF">BFV95_0568</name>
</gene>
<dbReference type="SUPFAM" id="SSF56954">
    <property type="entry name" value="Outer membrane efflux proteins (OEP)"/>
    <property type="match status" value="1"/>
</dbReference>
<keyword evidence="2" id="KW-0812">Transmembrane</keyword>
<keyword evidence="2" id="KW-1134">Transmembrane beta strand</keyword>
<dbReference type="PANTHER" id="PTHR30203:SF29">
    <property type="entry name" value="PROTEIN CYAE"/>
    <property type="match status" value="1"/>
</dbReference>
<dbReference type="Proteomes" id="UP000095392">
    <property type="component" value="Unassembled WGS sequence"/>
</dbReference>
<reference evidence="4 5" key="1">
    <citation type="submission" date="2016-09" db="EMBL/GenBank/DDBJ databases">
        <title>Draft Genome Sequence of four Alteromonas macleodii strains isolated from copper coupons and grown long-term at elevated copper levels.</title>
        <authorList>
            <person name="Cusick K."/>
            <person name="Dale J."/>
            <person name="Little B."/>
            <person name="Biffinger J."/>
        </authorList>
    </citation>
    <scope>NUCLEOTIDE SEQUENCE [LARGE SCALE GENOMIC DNA]</scope>
    <source>
        <strain evidence="4 5">KCP01</strain>
    </source>
</reference>
<dbReference type="InterPro" id="IPR010131">
    <property type="entry name" value="MdtP/NodT-like"/>
</dbReference>
<dbReference type="InterPro" id="IPR003423">
    <property type="entry name" value="OMP_efflux"/>
</dbReference>
<name>A0AB36FWH4_ALTMA</name>
<feature type="region of interest" description="Disordered" evidence="3">
    <location>
        <begin position="119"/>
        <end position="143"/>
    </location>
</feature>
<keyword evidence="2" id="KW-0564">Palmitate</keyword>
<accession>A0AB36FWH4</accession>
<dbReference type="GO" id="GO:0009279">
    <property type="term" value="C:cell outer membrane"/>
    <property type="evidence" value="ECO:0007669"/>
    <property type="project" value="UniProtKB-SubCell"/>
</dbReference>
<dbReference type="Pfam" id="PF02321">
    <property type="entry name" value="OEP"/>
    <property type="match status" value="2"/>
</dbReference>
<proteinExistence type="inferred from homology"/>
<evidence type="ECO:0000256" key="3">
    <source>
        <dbReference type="SAM" id="MobiDB-lite"/>
    </source>
</evidence>
<organism evidence="4 5">
    <name type="scientific">Alteromonas macleodii</name>
    <name type="common">Pseudoalteromonas macleodii</name>
    <dbReference type="NCBI Taxonomy" id="28108"/>
    <lineage>
        <taxon>Bacteria</taxon>
        <taxon>Pseudomonadati</taxon>
        <taxon>Pseudomonadota</taxon>
        <taxon>Gammaproteobacteria</taxon>
        <taxon>Alteromonadales</taxon>
        <taxon>Alteromonadaceae</taxon>
        <taxon>Alteromonas/Salinimonas group</taxon>
        <taxon>Alteromonas</taxon>
    </lineage>
</organism>
<dbReference type="AlphaFoldDB" id="A0AB36FWH4"/>